<dbReference type="EMBL" id="SDAM02000550">
    <property type="protein sequence ID" value="KAH6824051.1"/>
    <property type="molecule type" value="Genomic_DNA"/>
</dbReference>
<evidence type="ECO:0000256" key="2">
    <source>
        <dbReference type="ARBA" id="ARBA00022529"/>
    </source>
</evidence>
<comment type="caution">
    <text evidence="7">The sequence shown here is derived from an EMBL/GenBank/DDBJ whole genome shotgun (WGS) entry which is preliminary data.</text>
</comment>
<gene>
    <name evidence="7" type="ORF">C2S53_000117</name>
</gene>
<dbReference type="InterPro" id="IPR010851">
    <property type="entry name" value="DEFL"/>
</dbReference>
<evidence type="ECO:0000256" key="4">
    <source>
        <dbReference type="ARBA" id="ARBA00022821"/>
    </source>
</evidence>
<keyword evidence="8" id="KW-1185">Reference proteome</keyword>
<organism evidence="7 8">
    <name type="scientific">Perilla frutescens var. hirtella</name>
    <name type="common">Perilla citriodora</name>
    <name type="synonym">Perilla setoyensis</name>
    <dbReference type="NCBI Taxonomy" id="608512"/>
    <lineage>
        <taxon>Eukaryota</taxon>
        <taxon>Viridiplantae</taxon>
        <taxon>Streptophyta</taxon>
        <taxon>Embryophyta</taxon>
        <taxon>Tracheophyta</taxon>
        <taxon>Spermatophyta</taxon>
        <taxon>Magnoliopsida</taxon>
        <taxon>eudicotyledons</taxon>
        <taxon>Gunneridae</taxon>
        <taxon>Pentapetalae</taxon>
        <taxon>asterids</taxon>
        <taxon>lamiids</taxon>
        <taxon>Lamiales</taxon>
        <taxon>Lamiaceae</taxon>
        <taxon>Nepetoideae</taxon>
        <taxon>Elsholtzieae</taxon>
        <taxon>Perilla</taxon>
    </lineage>
</organism>
<dbReference type="GO" id="GO:0031640">
    <property type="term" value="P:killing of cells of another organism"/>
    <property type="evidence" value="ECO:0007669"/>
    <property type="project" value="UniProtKB-KW"/>
</dbReference>
<evidence type="ECO:0000256" key="3">
    <source>
        <dbReference type="ARBA" id="ARBA00022577"/>
    </source>
</evidence>
<dbReference type="PANTHER" id="PTHR33830">
    <property type="entry name" value="DEFENSIN-LIKE PROTEIN 184-RELATED"/>
    <property type="match status" value="1"/>
</dbReference>
<reference evidence="7 8" key="1">
    <citation type="journal article" date="2021" name="Nat. Commun.">
        <title>Incipient diploidization of the medicinal plant Perilla within 10,000 years.</title>
        <authorList>
            <person name="Zhang Y."/>
            <person name="Shen Q."/>
            <person name="Leng L."/>
            <person name="Zhang D."/>
            <person name="Chen S."/>
            <person name="Shi Y."/>
            <person name="Ning Z."/>
            <person name="Chen S."/>
        </authorList>
    </citation>
    <scope>NUCLEOTIDE SEQUENCE [LARGE SCALE GENOMIC DNA]</scope>
    <source>
        <strain evidence="8">cv. PC099</strain>
    </source>
</reference>
<proteinExistence type="inferred from homology"/>
<protein>
    <recommendedName>
        <fullName evidence="9">Defensin</fullName>
    </recommendedName>
</protein>
<evidence type="ECO:0000313" key="7">
    <source>
        <dbReference type="EMBL" id="KAH6824051.1"/>
    </source>
</evidence>
<keyword evidence="6" id="KW-0732">Signal</keyword>
<evidence type="ECO:0000256" key="6">
    <source>
        <dbReference type="SAM" id="SignalP"/>
    </source>
</evidence>
<sequence length="73" mass="7796">MARFLLVLFLVLSVALTVVVEVKAQKRCKVILNPSGCDLSACRQQCLNSYNGNGVCTSGGSVGTYICTCVYNC</sequence>
<dbReference type="PANTHER" id="PTHR33830:SF3">
    <property type="entry name" value="DEFENSIN-LIKE PROTEIN 127-RELATED"/>
    <property type="match status" value="1"/>
</dbReference>
<dbReference type="Pfam" id="PF07333">
    <property type="entry name" value="SLR1-BP"/>
    <property type="match status" value="1"/>
</dbReference>
<dbReference type="Proteomes" id="UP001190926">
    <property type="component" value="Unassembled WGS sequence"/>
</dbReference>
<evidence type="ECO:0000256" key="1">
    <source>
        <dbReference type="ARBA" id="ARBA00006722"/>
    </source>
</evidence>
<keyword evidence="3" id="KW-0295">Fungicide</keyword>
<evidence type="ECO:0000313" key="8">
    <source>
        <dbReference type="Proteomes" id="UP001190926"/>
    </source>
</evidence>
<keyword evidence="5" id="KW-1015">Disulfide bond</keyword>
<name>A0AAD4P2S3_PERFH</name>
<feature type="chain" id="PRO_5042173689" description="Defensin" evidence="6">
    <location>
        <begin position="25"/>
        <end position="73"/>
    </location>
</feature>
<feature type="signal peptide" evidence="6">
    <location>
        <begin position="1"/>
        <end position="24"/>
    </location>
</feature>
<keyword evidence="4" id="KW-0611">Plant defense</keyword>
<evidence type="ECO:0008006" key="9">
    <source>
        <dbReference type="Google" id="ProtNLM"/>
    </source>
</evidence>
<dbReference type="AlphaFoldDB" id="A0AAD4P2S3"/>
<accession>A0AAD4P2S3</accession>
<dbReference type="GO" id="GO:0050832">
    <property type="term" value="P:defense response to fungus"/>
    <property type="evidence" value="ECO:0007669"/>
    <property type="project" value="UniProtKB-KW"/>
</dbReference>
<keyword evidence="2" id="KW-0929">Antimicrobial</keyword>
<comment type="similarity">
    <text evidence="1">Belongs to the DEFL family.</text>
</comment>
<evidence type="ECO:0000256" key="5">
    <source>
        <dbReference type="ARBA" id="ARBA00023157"/>
    </source>
</evidence>